<dbReference type="AlphaFoldDB" id="A0A6A6KXD4"/>
<keyword evidence="3" id="KW-1185">Reference proteome</keyword>
<dbReference type="Proteomes" id="UP000467840">
    <property type="component" value="Chromosome 13"/>
</dbReference>
<gene>
    <name evidence="2" type="ORF">GH714_027172</name>
</gene>
<dbReference type="EMBL" id="JAAGAX010000014">
    <property type="protein sequence ID" value="KAF2292703.1"/>
    <property type="molecule type" value="Genomic_DNA"/>
</dbReference>
<accession>A0A6A6KXD4</accession>
<sequence length="178" mass="19490">MQCKIAIANTQLVCGGDLAYLGGSWSKTVGSDGEIPLQGDFSAEHMIFGVEGIDPARREKLIDLLDIDLLWHVDKVLLLNEDDLDVVASLDLLEFSGEDCEQRGATLVYATDIFDGSETWATYLACILDGELIEEFETKREKKKPTNPPAQNQKTSSPWICGFFGGLGGREAMVDDSV</sequence>
<name>A0A6A6KXD4_HEVBR</name>
<evidence type="ECO:0000313" key="2">
    <source>
        <dbReference type="EMBL" id="KAF2292703.1"/>
    </source>
</evidence>
<evidence type="ECO:0000256" key="1">
    <source>
        <dbReference type="SAM" id="MobiDB-lite"/>
    </source>
</evidence>
<comment type="caution">
    <text evidence="2">The sequence shown here is derived from an EMBL/GenBank/DDBJ whole genome shotgun (WGS) entry which is preliminary data.</text>
</comment>
<reference evidence="2 3" key="1">
    <citation type="journal article" date="2020" name="Mol. Plant">
        <title>The Chromosome-Based Rubber Tree Genome Provides New Insights into Spurge Genome Evolution and Rubber Biosynthesis.</title>
        <authorList>
            <person name="Liu J."/>
            <person name="Shi C."/>
            <person name="Shi C.C."/>
            <person name="Li W."/>
            <person name="Zhang Q.J."/>
            <person name="Zhang Y."/>
            <person name="Li K."/>
            <person name="Lu H.F."/>
            <person name="Shi C."/>
            <person name="Zhu S.T."/>
            <person name="Xiao Z.Y."/>
            <person name="Nan H."/>
            <person name="Yue Y."/>
            <person name="Zhu X.G."/>
            <person name="Wu Y."/>
            <person name="Hong X.N."/>
            <person name="Fan G.Y."/>
            <person name="Tong Y."/>
            <person name="Zhang D."/>
            <person name="Mao C.L."/>
            <person name="Liu Y.L."/>
            <person name="Hao S.J."/>
            <person name="Liu W.Q."/>
            <person name="Lv M.Q."/>
            <person name="Zhang H.B."/>
            <person name="Liu Y."/>
            <person name="Hu-Tang G.R."/>
            <person name="Wang J.P."/>
            <person name="Wang J.H."/>
            <person name="Sun Y.H."/>
            <person name="Ni S.B."/>
            <person name="Chen W.B."/>
            <person name="Zhang X.C."/>
            <person name="Jiao Y.N."/>
            <person name="Eichler E.E."/>
            <person name="Li G.H."/>
            <person name="Liu X."/>
            <person name="Gao L.Z."/>
        </authorList>
    </citation>
    <scope>NUCLEOTIDE SEQUENCE [LARGE SCALE GENOMIC DNA]</scope>
    <source>
        <strain evidence="3">cv. GT1</strain>
        <tissue evidence="2">Leaf</tissue>
    </source>
</reference>
<organism evidence="2 3">
    <name type="scientific">Hevea brasiliensis</name>
    <name type="common">Para rubber tree</name>
    <name type="synonym">Siphonia brasiliensis</name>
    <dbReference type="NCBI Taxonomy" id="3981"/>
    <lineage>
        <taxon>Eukaryota</taxon>
        <taxon>Viridiplantae</taxon>
        <taxon>Streptophyta</taxon>
        <taxon>Embryophyta</taxon>
        <taxon>Tracheophyta</taxon>
        <taxon>Spermatophyta</taxon>
        <taxon>Magnoliopsida</taxon>
        <taxon>eudicotyledons</taxon>
        <taxon>Gunneridae</taxon>
        <taxon>Pentapetalae</taxon>
        <taxon>rosids</taxon>
        <taxon>fabids</taxon>
        <taxon>Malpighiales</taxon>
        <taxon>Euphorbiaceae</taxon>
        <taxon>Crotonoideae</taxon>
        <taxon>Micrandreae</taxon>
        <taxon>Hevea</taxon>
    </lineage>
</organism>
<protein>
    <submittedName>
        <fullName evidence="2">Uncharacterized protein</fullName>
    </submittedName>
</protein>
<feature type="region of interest" description="Disordered" evidence="1">
    <location>
        <begin position="139"/>
        <end position="158"/>
    </location>
</feature>
<evidence type="ECO:0000313" key="3">
    <source>
        <dbReference type="Proteomes" id="UP000467840"/>
    </source>
</evidence>
<feature type="compositionally biased region" description="Polar residues" evidence="1">
    <location>
        <begin position="149"/>
        <end position="158"/>
    </location>
</feature>
<proteinExistence type="predicted"/>